<name>A0A173Z1W4_9FIRM</name>
<evidence type="ECO:0000256" key="1">
    <source>
        <dbReference type="ARBA" id="ARBA00022612"/>
    </source>
</evidence>
<dbReference type="InterPro" id="IPR010090">
    <property type="entry name" value="Phage_tape_meas"/>
</dbReference>
<organism evidence="5 6">
    <name type="scientific">Faecalicatena contorta</name>
    <dbReference type="NCBI Taxonomy" id="39482"/>
    <lineage>
        <taxon>Bacteria</taxon>
        <taxon>Bacillati</taxon>
        <taxon>Bacillota</taxon>
        <taxon>Clostridia</taxon>
        <taxon>Lachnospirales</taxon>
        <taxon>Lachnospiraceae</taxon>
        <taxon>Faecalicatena</taxon>
    </lineage>
</organism>
<dbReference type="Pfam" id="PF13488">
    <property type="entry name" value="Gly-zipper_Omp"/>
    <property type="match status" value="1"/>
</dbReference>
<keyword evidence="1" id="KW-1188">Viral release from host cell</keyword>
<protein>
    <submittedName>
        <fullName evidence="5">Phage-related minor tail protein</fullName>
    </submittedName>
</protein>
<dbReference type="InterPro" id="IPR039567">
    <property type="entry name" value="Gly-zipper"/>
</dbReference>
<dbReference type="Pfam" id="PF10145">
    <property type="entry name" value="PhageMin_Tail"/>
    <property type="match status" value="1"/>
</dbReference>
<evidence type="ECO:0000313" key="6">
    <source>
        <dbReference type="Proteomes" id="UP000095544"/>
    </source>
</evidence>
<dbReference type="OrthoDB" id="28713at2"/>
<accession>A0A173Z1W4</accession>
<reference evidence="5 6" key="1">
    <citation type="submission" date="2015-09" db="EMBL/GenBank/DDBJ databases">
        <authorList>
            <consortium name="Pathogen Informatics"/>
        </authorList>
    </citation>
    <scope>NUCLEOTIDE SEQUENCE [LARGE SCALE GENOMIC DNA]</scope>
    <source>
        <strain evidence="5 6">2789STDY5834876</strain>
    </source>
</reference>
<feature type="coiled-coil region" evidence="2">
    <location>
        <begin position="782"/>
        <end position="811"/>
    </location>
</feature>
<dbReference type="Proteomes" id="UP000095544">
    <property type="component" value="Unassembled WGS sequence"/>
</dbReference>
<proteinExistence type="predicted"/>
<dbReference type="PANTHER" id="PTHR37813">
    <property type="entry name" value="FELS-2 PROPHAGE PROTEIN"/>
    <property type="match status" value="1"/>
</dbReference>
<keyword evidence="2" id="KW-0175">Coiled coil</keyword>
<gene>
    <name evidence="5" type="ORF">ERS852491_00277</name>
</gene>
<evidence type="ECO:0000259" key="3">
    <source>
        <dbReference type="Pfam" id="PF10145"/>
    </source>
</evidence>
<evidence type="ECO:0000259" key="4">
    <source>
        <dbReference type="Pfam" id="PF13488"/>
    </source>
</evidence>
<evidence type="ECO:0000313" key="5">
    <source>
        <dbReference type="EMBL" id="CUN70462.1"/>
    </source>
</evidence>
<feature type="domain" description="Phage tail tape measure protein" evidence="3">
    <location>
        <begin position="173"/>
        <end position="371"/>
    </location>
</feature>
<feature type="coiled-coil region" evidence="2">
    <location>
        <begin position="988"/>
        <end position="1015"/>
    </location>
</feature>
<dbReference type="NCBIfam" id="TIGR01760">
    <property type="entry name" value="tape_meas_TP901"/>
    <property type="match status" value="1"/>
</dbReference>
<dbReference type="PANTHER" id="PTHR37813:SF1">
    <property type="entry name" value="FELS-2 PROPHAGE PROTEIN"/>
    <property type="match status" value="1"/>
</dbReference>
<feature type="domain" description="Glycine zipper" evidence="4">
    <location>
        <begin position="738"/>
        <end position="781"/>
    </location>
</feature>
<evidence type="ECO:0000256" key="2">
    <source>
        <dbReference type="SAM" id="Coils"/>
    </source>
</evidence>
<dbReference type="EMBL" id="CYZU01000002">
    <property type="protein sequence ID" value="CUN70462.1"/>
    <property type="molecule type" value="Genomic_DNA"/>
</dbReference>
<sequence>MAETVRIEIPIEVTDNTDPELSNIANSFEQVDSAARQAQNSVNRASRTVSQFDRSAERTQKSLSSWMKQKYQYQLLLEAKDKVSPIVDKLKSGLKTIGNKTWNITMKAVDLVTSPVRGIINLLKNPVFQVGAVLGVSIGLKDTIDTFANFEAAMSQVKAISGATGEDFDKLTEKAKYMGATTKFTATEAAEGFNYMAMAGWKTQDMLDGIEGIMSLAAASGESLGTTSDIVTDALTAFGLKASDSGHFADVLAQASANANTNVGMLGESFKYIAPVAGAMGYKIEDISLALGLMANSSVKGTMAGTALKTALANMAAPTDKMAAAMDQYGISLTDGKGNMKSFRGVMDNLRTSLGGLSEAEQTAAASTIFGKEAMAGMLSIINASEEDYNKLADAVNNADGASQKMADTMLDNLQGAFTLLQSAADGVKLSLGERLKPYLMDLATWLTEQMPNIEAGLMHLMDYVDEKVDSFKKKIAEFTATDEWKNADFMGKVKIAWDEIIAQPFGEWWDNKGHSFFVGKAGSIGRGIGTAISTGLLALLGVDVSGAIDEGASVGSAFAKGLIDGFDVGALKDKIWSAIQGIFSNAGKILPGGEEADLSSWISAAMIAKVGLPLLSMGTKGISLGRSIFGSQTVSTDGGGTTVVPGIGRRMIGSAGAGTGILGFGANTAISLGAGNLAGGASLSAGALSALGLGAVAGGAVGGATLISGGADLYKGFTSKDKEEAAAYKESGAWKVGGVAAGAAAGAAIGSVVPVLGTAVGALIGAGVGGIAGWIKGDSAKKEYEENLKAAQEEAEALALAEEQAKYESQDLKDALADSSMTAEEFGQKFQKAVGENLKNHFGDVKLSMQEIQDIARKMTFGENIEGVTKFSDASESAKQAYSNMETAISNMDKLNWKASLGMKFDDTEIQEYVTGIDALIQSATDYVESKHYEAKTAIDLLVEPNTDIDMTTGMNAAYARLQEQINSLGNELTAKVNVALEDGVITLDEQAEITNLQNQIAEITQKVSDIQTEAEFKALKIKYSGANLDADSFAELQAELQEQVESATQSYDEALKVGIASLELQLSEGAIDQSQYDEQLQALADGYEAKISDMQVTVENFQLESIAEAYATELDGILPDIEGTTAEKLKTALHNAMASGVDVTTWDTATASQWLGLDSLSMEAQTAITEMMSGVAETIPKSMQEQITSAFSSIDMSGAYSGIDFVGPFSNEFYEQMAAVELTGATDPLMSSIQTGLLTGLTALDYSGIGTGVGSGVGGAIQNTDMGPINSAIGTLKGNTGTAIDSAFAPGFNTTTPVTITANYKLANPSATISFSGGGSGTATVNASIASNANGDIVDGPILSWVGEDGPEAIIPLGSKRRNRGLSLWEKAGELLGVKKYAEGGVVGNPRYSPNPLQNNEDLNYINETLSKAPRGNNELSEGDIEDIPQNEPVSVLAREDKEERSTEVNVTVQVNPTFQVNESSGKEEDIIRIIKANMKELADEIGGELAERLEMVFSNMPVREA</sequence>
<dbReference type="STRING" id="39482.ERS852491_00277"/>
<dbReference type="RefSeq" id="WP_055150236.1">
    <property type="nucleotide sequence ID" value="NZ_CYZU01000002.1"/>
</dbReference>